<name>A0AB74U0N1_9LACT</name>
<keyword evidence="1" id="KW-0812">Transmembrane</keyword>
<dbReference type="AlphaFoldDB" id="A0AB74U0N1"/>
<dbReference type="EMBL" id="CP142433">
    <property type="protein sequence ID" value="XBC45274.1"/>
    <property type="molecule type" value="Genomic_DNA"/>
</dbReference>
<organism evidence="4">
    <name type="scientific">Dolosigranulum savutiense</name>
    <dbReference type="NCBI Taxonomy" id="3110288"/>
    <lineage>
        <taxon>Bacteria</taxon>
        <taxon>Bacillati</taxon>
        <taxon>Bacillota</taxon>
        <taxon>Bacilli</taxon>
        <taxon>Lactobacillales</taxon>
        <taxon>Carnobacteriaceae</taxon>
        <taxon>Dolosigranulum</taxon>
    </lineage>
</organism>
<dbReference type="RefSeq" id="WP_181453787.1">
    <property type="nucleotide sequence ID" value="NZ_CP142433.1"/>
</dbReference>
<sequence length="108" mass="12395">MFLVNLFHRFKYVLVVIASVLSTLIIIYIVNQSSPELVGTYQATNQASSPYVLLLSFFDKDGRYELYVNSELMEEGSYRQQADNVYVLTEEDHGNTHLVTLLPDNSFH</sequence>
<feature type="transmembrane region" description="Helical" evidence="1">
    <location>
        <begin position="12"/>
        <end position="30"/>
    </location>
</feature>
<keyword evidence="1" id="KW-1133">Transmembrane helix</keyword>
<proteinExistence type="predicted"/>
<accession>A0AB74U0N1</accession>
<evidence type="ECO:0000313" key="2">
    <source>
        <dbReference type="EMBL" id="XBC45274.1"/>
    </source>
</evidence>
<protein>
    <submittedName>
        <fullName evidence="4">Uncharacterized protein</fullName>
    </submittedName>
</protein>
<evidence type="ECO:0000256" key="1">
    <source>
        <dbReference type="SAM" id="Phobius"/>
    </source>
</evidence>
<keyword evidence="1" id="KW-0472">Membrane</keyword>
<gene>
    <name evidence="4" type="ORF">VUQ07_05195</name>
    <name evidence="2" type="ORF">VUQ08_05095</name>
    <name evidence="3" type="ORF">VUQ09_09305</name>
</gene>
<dbReference type="EMBL" id="CP142434">
    <property type="protein sequence ID" value="XBC47712.1"/>
    <property type="molecule type" value="Genomic_DNA"/>
</dbReference>
<evidence type="ECO:0000313" key="3">
    <source>
        <dbReference type="EMBL" id="XBC47712.1"/>
    </source>
</evidence>
<evidence type="ECO:0000313" key="4">
    <source>
        <dbReference type="EMBL" id="XBC50673.1"/>
    </source>
</evidence>
<reference evidence="4" key="1">
    <citation type="submission" date="2023-12" db="EMBL/GenBank/DDBJ databases">
        <title>Dolosigranulum savutii sp. nov. isolated from human upper respiratory samples collected in Botswana.</title>
        <authorList>
            <person name="Kelly M.S."/>
        </authorList>
    </citation>
    <scope>NUCLEOTIDE SEQUENCE</scope>
    <source>
        <strain evidence="4">MSK211</strain>
        <strain evidence="3">MSK312</strain>
        <strain evidence="2">MSK433</strain>
    </source>
</reference>
<dbReference type="EMBL" id="CP142436">
    <property type="protein sequence ID" value="XBC50673.1"/>
    <property type="molecule type" value="Genomic_DNA"/>
</dbReference>